<dbReference type="RefSeq" id="WP_065857077.1">
    <property type="nucleotide sequence ID" value="NZ_LYPC01000027.1"/>
</dbReference>
<accession>A0A1C0ZWX3</accession>
<evidence type="ECO:0000313" key="1">
    <source>
        <dbReference type="EMBL" id="OCT12614.1"/>
    </source>
</evidence>
<proteinExistence type="predicted"/>
<evidence type="ECO:0000313" key="2">
    <source>
        <dbReference type="Proteomes" id="UP000093309"/>
    </source>
</evidence>
<reference evidence="2" key="1">
    <citation type="submission" date="2016-05" db="EMBL/GenBank/DDBJ databases">
        <title>Paenibacillus oryzae. sp. nov., isolated from the rice root.</title>
        <authorList>
            <person name="Zhang J."/>
            <person name="Zhang X."/>
        </authorList>
    </citation>
    <scope>NUCLEOTIDE SEQUENCE [LARGE SCALE GENOMIC DNA]</scope>
    <source>
        <strain evidence="2">KCTC13222</strain>
    </source>
</reference>
<dbReference type="SUPFAM" id="SSF103084">
    <property type="entry name" value="Holliday junction resolvase RusA"/>
    <property type="match status" value="1"/>
</dbReference>
<protein>
    <submittedName>
        <fullName evidence="1">Uncharacterized protein</fullName>
    </submittedName>
</protein>
<gene>
    <name evidence="1" type="ORF">A8709_32915</name>
</gene>
<name>A0A1C0ZWX3_9BACL</name>
<dbReference type="OrthoDB" id="5114842at2"/>
<dbReference type="Pfam" id="PF05866">
    <property type="entry name" value="RusA"/>
    <property type="match status" value="1"/>
</dbReference>
<dbReference type="GO" id="GO:0000287">
    <property type="term" value="F:magnesium ion binding"/>
    <property type="evidence" value="ECO:0007669"/>
    <property type="project" value="InterPro"/>
</dbReference>
<comment type="caution">
    <text evidence="1">The sequence shown here is derived from an EMBL/GenBank/DDBJ whole genome shotgun (WGS) entry which is preliminary data.</text>
</comment>
<dbReference type="AlphaFoldDB" id="A0A1C0ZWX3"/>
<dbReference type="Gene3D" id="3.30.1330.70">
    <property type="entry name" value="Holliday junction resolvase RusA"/>
    <property type="match status" value="1"/>
</dbReference>
<dbReference type="STRING" id="512399.A8709_32915"/>
<dbReference type="Proteomes" id="UP000093309">
    <property type="component" value="Unassembled WGS sequence"/>
</dbReference>
<dbReference type="InterPro" id="IPR036614">
    <property type="entry name" value="RusA-like_sf"/>
</dbReference>
<dbReference type="GO" id="GO:0006281">
    <property type="term" value="P:DNA repair"/>
    <property type="evidence" value="ECO:0007669"/>
    <property type="project" value="InterPro"/>
</dbReference>
<organism evidence="1 2">
    <name type="scientific">Paenibacillus pectinilyticus</name>
    <dbReference type="NCBI Taxonomy" id="512399"/>
    <lineage>
        <taxon>Bacteria</taxon>
        <taxon>Bacillati</taxon>
        <taxon>Bacillota</taxon>
        <taxon>Bacilli</taxon>
        <taxon>Bacillales</taxon>
        <taxon>Paenibacillaceae</taxon>
        <taxon>Paenibacillus</taxon>
    </lineage>
</organism>
<dbReference type="GO" id="GO:0006310">
    <property type="term" value="P:DNA recombination"/>
    <property type="evidence" value="ECO:0007669"/>
    <property type="project" value="InterPro"/>
</dbReference>
<keyword evidence="2" id="KW-1185">Reference proteome</keyword>
<dbReference type="EMBL" id="LYPC01000027">
    <property type="protein sequence ID" value="OCT12614.1"/>
    <property type="molecule type" value="Genomic_DNA"/>
</dbReference>
<sequence length="139" mass="15557">MIQFTVYGPPVAQGRPRAGKTHSGDVVMYDPGKSKDYKRYVSLVASQNKPSQLIESAVSLTVKVYRPIPDSWSKVKQRQALEGAMRPKSKPDLSNYIKGIEDAIEGILLKNDSQVVDYGKSGKWYSDRPRIEIEVEEIG</sequence>
<dbReference type="InterPro" id="IPR008822">
    <property type="entry name" value="Endonuclease_RusA-like"/>
</dbReference>